<gene>
    <name evidence="3" type="ORF">G7K_0095-t1</name>
</gene>
<keyword evidence="2" id="KW-1133">Transmembrane helix</keyword>
<keyword evidence="4" id="KW-1185">Reference proteome</keyword>
<reference evidence="3 4" key="1">
    <citation type="journal article" date="2011" name="J. Gen. Appl. Microbiol.">
        <title>Draft genome sequencing of the enigmatic yeast Saitoella complicata.</title>
        <authorList>
            <person name="Nishida H."/>
            <person name="Hamamoto M."/>
            <person name="Sugiyama J."/>
        </authorList>
    </citation>
    <scope>NUCLEOTIDE SEQUENCE [LARGE SCALE GENOMIC DNA]</scope>
    <source>
        <strain evidence="3 4">NRRL Y-17804</strain>
    </source>
</reference>
<evidence type="ECO:0000256" key="1">
    <source>
        <dbReference type="SAM" id="MobiDB-lite"/>
    </source>
</evidence>
<evidence type="ECO:0000313" key="3">
    <source>
        <dbReference type="EMBL" id="GAO45847.1"/>
    </source>
</evidence>
<protein>
    <submittedName>
        <fullName evidence="3">Uncharacterized protein</fullName>
    </submittedName>
</protein>
<dbReference type="AlphaFoldDB" id="A0A0E9N7D7"/>
<evidence type="ECO:0000313" key="4">
    <source>
        <dbReference type="Proteomes" id="UP000033140"/>
    </source>
</evidence>
<sequence>MDPEASNAERIEDEFEMILSKEFEPNEEVHSNDETSSTTTDSLPITDYGTDHEQEGSVSLQDSLTVDPEEAGLDDTQITLRLPQEITQPSPCRLKNGDTWNVPVEHIPALAAITKELPAGNLRATAKLVYAETLSSAETKKRMVDKTFKVMYFGDETLRQWVLHKIANALATNFEDMDDWCAEEQSVVPIGFGQSQDEQIGEPDAELIRDSRIKLVELNPCTFEDTPDIVVACVSVSDHLMRKAVRGYVDKRGRGICCLDVLAGPWTSISRFSDSSPAGRVVTWSNNPVKVKVDIEYDEPEKNVTRYRPIDIEEFMMLDCWQFASLLSACMPPTAIPEGKGGREISSGQKKNVFEGGNCVTSTIQLVRLFLVIWAVLAVSFTGAPFFYARYFATSTVASPDTSTSLIPHPTAAAPGHLGAPLADRGSPIHERLSMHLVSDAVYILRMPNTPAFVQNPSELFTQIMRNGKIVNSAKLAPLFDGVYSVSIDCEDAFGKITVRAWTKEKPFVREEFEVDYGECDDDCPLKGMHHPEPQPTGKTGVTEDDNYATYLKVMLADTAAHVREDLTDRASHFKELLDGTTEHLKKDLGKMGSRVQNEMLKLQGKVAVDTANMRQLMNKAGVELSYQADAAQTKFAHQYFKPAQKAAQSIFTKAKTNGGRKR</sequence>
<reference evidence="3 4" key="2">
    <citation type="journal article" date="2014" name="J. Gen. Appl. Microbiol.">
        <title>The early diverging ascomycetous budding yeast Saitoella complicata has three histone deacetylases belonging to the Clr6, Hos2, and Rpd3 lineages.</title>
        <authorList>
            <person name="Nishida H."/>
            <person name="Matsumoto T."/>
            <person name="Kondo S."/>
            <person name="Hamamoto M."/>
            <person name="Yoshikawa H."/>
        </authorList>
    </citation>
    <scope>NUCLEOTIDE SEQUENCE [LARGE SCALE GENOMIC DNA]</scope>
    <source>
        <strain evidence="3 4">NRRL Y-17804</strain>
    </source>
</reference>
<keyword evidence="2" id="KW-0472">Membrane</keyword>
<proteinExistence type="predicted"/>
<dbReference type="STRING" id="698492.A0A0E9N7D7"/>
<reference evidence="3 4" key="3">
    <citation type="journal article" date="2015" name="Genome Announc.">
        <title>Draft Genome Sequence of the Archiascomycetous Yeast Saitoella complicata.</title>
        <authorList>
            <person name="Yamauchi K."/>
            <person name="Kondo S."/>
            <person name="Hamamoto M."/>
            <person name="Takahashi Y."/>
            <person name="Ogura Y."/>
            <person name="Hayashi T."/>
            <person name="Nishida H."/>
        </authorList>
    </citation>
    <scope>NUCLEOTIDE SEQUENCE [LARGE SCALE GENOMIC DNA]</scope>
    <source>
        <strain evidence="3 4">NRRL Y-17804</strain>
    </source>
</reference>
<dbReference type="Proteomes" id="UP000033140">
    <property type="component" value="Unassembled WGS sequence"/>
</dbReference>
<name>A0A0E9N7D7_SAICN</name>
<dbReference type="EMBL" id="BACD03000001">
    <property type="protein sequence ID" value="GAO45847.1"/>
    <property type="molecule type" value="Genomic_DNA"/>
</dbReference>
<feature type="region of interest" description="Disordered" evidence="1">
    <location>
        <begin position="21"/>
        <end position="56"/>
    </location>
</feature>
<feature type="compositionally biased region" description="Basic and acidic residues" evidence="1">
    <location>
        <begin position="21"/>
        <end position="33"/>
    </location>
</feature>
<comment type="caution">
    <text evidence="3">The sequence shown here is derived from an EMBL/GenBank/DDBJ whole genome shotgun (WGS) entry which is preliminary data.</text>
</comment>
<feature type="transmembrane region" description="Helical" evidence="2">
    <location>
        <begin position="369"/>
        <end position="389"/>
    </location>
</feature>
<accession>A0A0E9N7D7</accession>
<organism evidence="3 4">
    <name type="scientific">Saitoella complicata (strain BCRC 22490 / CBS 7301 / JCM 7358 / NBRC 10748 / NRRL Y-17804)</name>
    <dbReference type="NCBI Taxonomy" id="698492"/>
    <lineage>
        <taxon>Eukaryota</taxon>
        <taxon>Fungi</taxon>
        <taxon>Dikarya</taxon>
        <taxon>Ascomycota</taxon>
        <taxon>Taphrinomycotina</taxon>
        <taxon>Taphrinomycotina incertae sedis</taxon>
        <taxon>Saitoella</taxon>
    </lineage>
</organism>
<evidence type="ECO:0000256" key="2">
    <source>
        <dbReference type="SAM" id="Phobius"/>
    </source>
</evidence>
<keyword evidence="2" id="KW-0812">Transmembrane</keyword>